<keyword evidence="2" id="KW-0460">Magnesium</keyword>
<dbReference type="SUPFAM" id="SSF56042">
    <property type="entry name" value="PurM C-terminal domain-like"/>
    <property type="match status" value="1"/>
</dbReference>
<protein>
    <recommendedName>
        <fullName evidence="2">Thiamine-monophosphate kinase</fullName>
        <shortName evidence="2">TMP kinase</shortName>
        <shortName evidence="2">Thiamine-phosphate kinase</shortName>
        <ecNumber evidence="2">2.7.4.16</ecNumber>
    </recommendedName>
</protein>
<keyword evidence="2" id="KW-0479">Metal-binding</keyword>
<dbReference type="PIRSF" id="PIRSF005303">
    <property type="entry name" value="Thiam_monoph_kin"/>
    <property type="match status" value="1"/>
</dbReference>
<dbReference type="PANTHER" id="PTHR30270:SF0">
    <property type="entry name" value="THIAMINE-MONOPHOSPHATE KINASE"/>
    <property type="match status" value="1"/>
</dbReference>
<feature type="binding site" evidence="2">
    <location>
        <position position="297"/>
    </location>
    <ligand>
        <name>substrate</name>
    </ligand>
</feature>
<feature type="binding site" evidence="2">
    <location>
        <position position="247"/>
    </location>
    <ligand>
        <name>substrate</name>
    </ligand>
</feature>
<dbReference type="InterPro" id="IPR006283">
    <property type="entry name" value="ThiL-like"/>
</dbReference>
<evidence type="ECO:0000256" key="1">
    <source>
        <dbReference type="ARBA" id="ARBA00022977"/>
    </source>
</evidence>
<feature type="domain" description="PurM-like N-terminal" evidence="3">
    <location>
        <begin position="18"/>
        <end position="126"/>
    </location>
</feature>
<dbReference type="CDD" id="cd02194">
    <property type="entry name" value="ThiL"/>
    <property type="match status" value="1"/>
</dbReference>
<feature type="binding site" evidence="2">
    <location>
        <position position="37"/>
    </location>
    <ligand>
        <name>Mg(2+)</name>
        <dbReference type="ChEBI" id="CHEBI:18420"/>
        <label>1</label>
    </ligand>
</feature>
<comment type="pathway">
    <text evidence="2">Cofactor biosynthesis; thiamine diphosphate biosynthesis; thiamine diphosphate from thiamine phosphate: step 1/1.</text>
</comment>
<dbReference type="EC" id="2.7.4.16" evidence="2"/>
<dbReference type="SUPFAM" id="SSF55326">
    <property type="entry name" value="PurM N-terminal domain-like"/>
    <property type="match status" value="1"/>
</dbReference>
<evidence type="ECO:0000313" key="5">
    <source>
        <dbReference type="EMBL" id="NYT27895.1"/>
    </source>
</evidence>
<dbReference type="GO" id="GO:0000287">
    <property type="term" value="F:magnesium ion binding"/>
    <property type="evidence" value="ECO:0007669"/>
    <property type="project" value="UniProtKB-UniRule"/>
</dbReference>
<feature type="binding site" evidence="2">
    <location>
        <position position="196"/>
    </location>
    <ligand>
        <name>Mg(2+)</name>
        <dbReference type="ChEBI" id="CHEBI:18420"/>
        <label>3</label>
    </ligand>
</feature>
<organism evidence="5 6">
    <name type="scientific">Candidatus Thiodubiliella endoseptemdiera</name>
    <dbReference type="NCBI Taxonomy" id="2738886"/>
    <lineage>
        <taxon>Bacteria</taxon>
        <taxon>Pseudomonadati</taxon>
        <taxon>Pseudomonadota</taxon>
        <taxon>Gammaproteobacteria</taxon>
        <taxon>Candidatus Pseudothioglobaceae</taxon>
        <taxon>Candidatus Thiodubiliella</taxon>
    </lineage>
</organism>
<feature type="binding site" evidence="2">
    <location>
        <position position="198"/>
    </location>
    <ligand>
        <name>ATP</name>
        <dbReference type="ChEBI" id="CHEBI:30616"/>
    </ligand>
</feature>
<reference evidence="5 6" key="1">
    <citation type="submission" date="2020-05" db="EMBL/GenBank/DDBJ databases">
        <title>Horizontal transmission and recombination maintain forever young bacterial symbiont genomes.</title>
        <authorList>
            <person name="Russell S.L."/>
            <person name="Pepper-Tunick E."/>
            <person name="Svedberg J."/>
            <person name="Byrne A."/>
            <person name="Ruelas Castillo J."/>
            <person name="Vollmers C."/>
            <person name="Beinart R.A."/>
            <person name="Corbett-Detig R."/>
        </authorList>
    </citation>
    <scope>NUCLEOTIDE SEQUENCE [LARGE SCALE GENOMIC DNA]</scope>
    <source>
        <strain evidence="5">455</strain>
    </source>
</reference>
<evidence type="ECO:0000313" key="6">
    <source>
        <dbReference type="Proteomes" id="UP000568751"/>
    </source>
</evidence>
<feature type="binding site" evidence="2">
    <location>
        <position position="135"/>
    </location>
    <ligand>
        <name>ATP</name>
        <dbReference type="ChEBI" id="CHEBI:30616"/>
    </ligand>
</feature>
<feature type="binding site" evidence="2">
    <location>
        <position position="20"/>
    </location>
    <ligand>
        <name>Mg(2+)</name>
        <dbReference type="ChEBI" id="CHEBI:18420"/>
        <label>4</label>
    </ligand>
</feature>
<comment type="catalytic activity">
    <reaction evidence="2">
        <text>thiamine phosphate + ATP = thiamine diphosphate + ADP</text>
        <dbReference type="Rhea" id="RHEA:15913"/>
        <dbReference type="ChEBI" id="CHEBI:30616"/>
        <dbReference type="ChEBI" id="CHEBI:37575"/>
        <dbReference type="ChEBI" id="CHEBI:58937"/>
        <dbReference type="ChEBI" id="CHEBI:456216"/>
        <dbReference type="EC" id="2.7.4.16"/>
    </reaction>
</comment>
<dbReference type="NCBIfam" id="TIGR01379">
    <property type="entry name" value="thiL"/>
    <property type="match status" value="1"/>
</dbReference>
<feature type="binding site" evidence="2">
    <location>
        <position position="20"/>
    </location>
    <ligand>
        <name>Mg(2+)</name>
        <dbReference type="ChEBI" id="CHEBI:18420"/>
        <label>3</label>
    </ligand>
</feature>
<dbReference type="InterPro" id="IPR036676">
    <property type="entry name" value="PurM-like_C_sf"/>
</dbReference>
<dbReference type="AlphaFoldDB" id="A0A853F864"/>
<dbReference type="InterPro" id="IPR016188">
    <property type="entry name" value="PurM-like_N"/>
</dbReference>
<dbReference type="Proteomes" id="UP000568751">
    <property type="component" value="Unassembled WGS sequence"/>
</dbReference>
<dbReference type="Gene3D" id="3.90.650.10">
    <property type="entry name" value="PurM-like C-terminal domain"/>
    <property type="match status" value="1"/>
</dbReference>
<name>A0A853F864_9GAMM</name>
<feature type="binding site" evidence="2">
    <location>
        <position position="35"/>
    </location>
    <ligand>
        <name>Mg(2+)</name>
        <dbReference type="ChEBI" id="CHEBI:18420"/>
        <label>4</label>
    </ligand>
</feature>
<dbReference type="Pfam" id="PF00586">
    <property type="entry name" value="AIRS"/>
    <property type="match status" value="1"/>
</dbReference>
<feature type="binding site" evidence="2">
    <location>
        <position position="65"/>
    </location>
    <ligand>
        <name>Mg(2+)</name>
        <dbReference type="ChEBI" id="CHEBI:18420"/>
        <label>3</label>
    </ligand>
</feature>
<dbReference type="Pfam" id="PF02769">
    <property type="entry name" value="AIRS_C"/>
    <property type="match status" value="1"/>
</dbReference>
<feature type="binding site" evidence="2">
    <location>
        <begin position="111"/>
        <end position="112"/>
    </location>
    <ligand>
        <name>ATP</name>
        <dbReference type="ChEBI" id="CHEBI:30616"/>
    </ligand>
</feature>
<comment type="function">
    <text evidence="2">Catalyzes the ATP-dependent phosphorylation of thiamine-monophosphate (TMP) to form thiamine-pyrophosphate (TPP), the active form of vitamin B1.</text>
</comment>
<evidence type="ECO:0000256" key="2">
    <source>
        <dbReference type="HAMAP-Rule" id="MF_02128"/>
    </source>
</evidence>
<dbReference type="GO" id="GO:0009228">
    <property type="term" value="P:thiamine biosynthetic process"/>
    <property type="evidence" value="ECO:0007669"/>
    <property type="project" value="UniProtKB-KW"/>
</dbReference>
<dbReference type="Gene3D" id="3.30.1330.10">
    <property type="entry name" value="PurM-like, N-terminal domain"/>
    <property type="match status" value="1"/>
</dbReference>
<evidence type="ECO:0000259" key="3">
    <source>
        <dbReference type="Pfam" id="PF00586"/>
    </source>
</evidence>
<dbReference type="HAMAP" id="MF_02128">
    <property type="entry name" value="TMP_kinase"/>
    <property type="match status" value="1"/>
</dbReference>
<comment type="similarity">
    <text evidence="2">Belongs to the thiamine-monophosphate kinase family.</text>
</comment>
<accession>A0A853F864</accession>
<comment type="caution">
    <text evidence="2">Lacks conserved residue(s) required for the propagation of feature annotation.</text>
</comment>
<dbReference type="InterPro" id="IPR010918">
    <property type="entry name" value="PurM-like_C_dom"/>
</dbReference>
<dbReference type="GO" id="GO:0009229">
    <property type="term" value="P:thiamine diphosphate biosynthetic process"/>
    <property type="evidence" value="ECO:0007669"/>
    <property type="project" value="UniProtKB-UniRule"/>
</dbReference>
<evidence type="ECO:0000259" key="4">
    <source>
        <dbReference type="Pfam" id="PF02769"/>
    </source>
</evidence>
<sequence>MSEFELINKYFDWGAGIGDDCALIDVGVHQQFVTTVDTLIEGVHFPVDTSPVDIAYKALAVNLSDLAAMGATPNYFTLALTLPNIDEQWLEDFSSSLKALATEYNIKLIGGDTTKGMLSITINATGTIQGVALMRSGAKVGDGIFVSNTLGDAALAWQQIQNQKIPSRNLLTQFNHPEPQVKLGQVLLGVASSCIDISDGLEQDLSHILSHSKVGASIDLDALPLSNEVAQYIANTGDWCVALAGGDDYELCFTVPESQLDTIQSIEKKLGVVLTKIGVIVESGLEIKGLDKTCQSYQHF</sequence>
<keyword evidence="2 5" id="KW-0808">Transferase</keyword>
<dbReference type="UniPathway" id="UPA00060">
    <property type="reaction ID" value="UER00142"/>
</dbReference>
<comment type="caution">
    <text evidence="5">The sequence shown here is derived from an EMBL/GenBank/DDBJ whole genome shotgun (WGS) entry which is preliminary data.</text>
</comment>
<dbReference type="EMBL" id="JACCHT010000002">
    <property type="protein sequence ID" value="NYT27895.1"/>
    <property type="molecule type" value="Genomic_DNA"/>
</dbReference>
<dbReference type="PANTHER" id="PTHR30270">
    <property type="entry name" value="THIAMINE-MONOPHOSPHATE KINASE"/>
    <property type="match status" value="1"/>
</dbReference>
<proteinExistence type="inferred from homology"/>
<dbReference type="GO" id="GO:0005524">
    <property type="term" value="F:ATP binding"/>
    <property type="evidence" value="ECO:0007669"/>
    <property type="project" value="UniProtKB-UniRule"/>
</dbReference>
<feature type="binding site" evidence="2">
    <location>
        <position position="65"/>
    </location>
    <ligand>
        <name>Mg(2+)</name>
        <dbReference type="ChEBI" id="CHEBI:18420"/>
        <label>4</label>
    </ligand>
</feature>
<feature type="binding site" evidence="2">
    <location>
        <position position="199"/>
    </location>
    <ligand>
        <name>Mg(2+)</name>
        <dbReference type="ChEBI" id="CHEBI:18420"/>
        <label>5</label>
    </ligand>
</feature>
<feature type="binding site" evidence="2">
    <location>
        <position position="37"/>
    </location>
    <ligand>
        <name>Mg(2+)</name>
        <dbReference type="ChEBI" id="CHEBI:18420"/>
        <label>2</label>
    </ligand>
</feature>
<keyword evidence="1 2" id="KW-0784">Thiamine biosynthesis</keyword>
<feature type="binding site" evidence="2">
    <location>
        <position position="65"/>
    </location>
    <ligand>
        <name>Mg(2+)</name>
        <dbReference type="ChEBI" id="CHEBI:18420"/>
        <label>2</label>
    </ligand>
</feature>
<keyword evidence="2 5" id="KW-0418">Kinase</keyword>
<dbReference type="InterPro" id="IPR036921">
    <property type="entry name" value="PurM-like_N_sf"/>
</dbReference>
<comment type="miscellaneous">
    <text evidence="2">Reaction mechanism of ThiL seems to utilize a direct, inline transfer of the gamma-phosphate of ATP to TMP rather than a phosphorylated enzyme intermediate.</text>
</comment>
<keyword evidence="2" id="KW-0547">Nucleotide-binding</keyword>
<dbReference type="GO" id="GO:0009030">
    <property type="term" value="F:thiamine-phosphate kinase activity"/>
    <property type="evidence" value="ECO:0007669"/>
    <property type="project" value="UniProtKB-UniRule"/>
</dbReference>
<feature type="binding site" evidence="2">
    <location>
        <position position="44"/>
    </location>
    <ligand>
        <name>substrate</name>
    </ligand>
</feature>
<feature type="binding site" evidence="2">
    <location>
        <position position="112"/>
    </location>
    <ligand>
        <name>Mg(2+)</name>
        <dbReference type="ChEBI" id="CHEBI:18420"/>
        <label>1</label>
    </ligand>
</feature>
<keyword evidence="2" id="KW-0067">ATP-binding</keyword>
<feature type="domain" description="PurM-like C-terminal" evidence="4">
    <location>
        <begin position="185"/>
        <end position="284"/>
    </location>
</feature>
<gene>
    <name evidence="2 5" type="primary">thiL</name>
    <name evidence="5" type="ORF">H0A76_08375</name>
</gene>